<dbReference type="GO" id="GO:0009279">
    <property type="term" value="C:cell outer membrane"/>
    <property type="evidence" value="ECO:0007669"/>
    <property type="project" value="UniProtKB-SubCell"/>
</dbReference>
<gene>
    <name evidence="17" type="ORF">EJ913_28945</name>
</gene>
<comment type="similarity">
    <text evidence="2 14 15">Belongs to the TonB-dependent receptor family.</text>
</comment>
<feature type="domain" description="Secretin/TonB short N-terminal" evidence="16">
    <location>
        <begin position="88"/>
        <end position="139"/>
    </location>
</feature>
<dbReference type="NCBIfam" id="TIGR01783">
    <property type="entry name" value="TonB-siderophor"/>
    <property type="match status" value="1"/>
</dbReference>
<keyword evidence="3 14" id="KW-0813">Transport</keyword>
<evidence type="ECO:0000256" key="10">
    <source>
        <dbReference type="ARBA" id="ARBA00023077"/>
    </source>
</evidence>
<dbReference type="SUPFAM" id="SSF56935">
    <property type="entry name" value="Porins"/>
    <property type="match status" value="1"/>
</dbReference>
<comment type="subcellular location">
    <subcellularLocation>
        <location evidence="1 14">Cell outer membrane</location>
        <topology evidence="1 14">Multi-pass membrane protein</topology>
    </subcellularLocation>
</comment>
<proteinExistence type="inferred from homology"/>
<evidence type="ECO:0000256" key="3">
    <source>
        <dbReference type="ARBA" id="ARBA00022448"/>
    </source>
</evidence>
<evidence type="ECO:0000313" key="18">
    <source>
        <dbReference type="Proteomes" id="UP000280346"/>
    </source>
</evidence>
<evidence type="ECO:0000256" key="2">
    <source>
        <dbReference type="ARBA" id="ARBA00009810"/>
    </source>
</evidence>
<dbReference type="AlphaFoldDB" id="A0A3S0X707"/>
<dbReference type="FunFam" id="2.170.130.10:FF:000001">
    <property type="entry name" value="Catecholate siderophore TonB-dependent receptor"/>
    <property type="match status" value="1"/>
</dbReference>
<dbReference type="EMBL" id="RZIJ01000040">
    <property type="protein sequence ID" value="RUQ62046.1"/>
    <property type="molecule type" value="Genomic_DNA"/>
</dbReference>
<dbReference type="OrthoDB" id="9760333at2"/>
<evidence type="ECO:0000256" key="5">
    <source>
        <dbReference type="ARBA" id="ARBA00022496"/>
    </source>
</evidence>
<dbReference type="InterPro" id="IPR006311">
    <property type="entry name" value="TAT_signal"/>
</dbReference>
<comment type="caution">
    <text evidence="17">The sequence shown here is derived from an EMBL/GenBank/DDBJ whole genome shotgun (WGS) entry which is preliminary data.</text>
</comment>
<evidence type="ECO:0000313" key="17">
    <source>
        <dbReference type="EMBL" id="RUQ62046.1"/>
    </source>
</evidence>
<dbReference type="FunFam" id="2.40.170.20:FF:000005">
    <property type="entry name" value="TonB-dependent siderophore receptor"/>
    <property type="match status" value="1"/>
</dbReference>
<keyword evidence="6 14" id="KW-0812">Transmembrane</keyword>
<evidence type="ECO:0000256" key="12">
    <source>
        <dbReference type="ARBA" id="ARBA00023170"/>
    </source>
</evidence>
<organism evidence="17 18">
    <name type="scientific">Azospirillum doebereinerae</name>
    <dbReference type="NCBI Taxonomy" id="92933"/>
    <lineage>
        <taxon>Bacteria</taxon>
        <taxon>Pseudomonadati</taxon>
        <taxon>Pseudomonadota</taxon>
        <taxon>Alphaproteobacteria</taxon>
        <taxon>Rhodospirillales</taxon>
        <taxon>Azospirillaceae</taxon>
        <taxon>Azospirillum</taxon>
    </lineage>
</organism>
<reference evidence="17 18" key="1">
    <citation type="submission" date="2018-12" db="EMBL/GenBank/DDBJ databases">
        <authorList>
            <person name="Yang Y."/>
        </authorList>
    </citation>
    <scope>NUCLEOTIDE SEQUENCE [LARGE SCALE GENOMIC DNA]</scope>
    <source>
        <strain evidence="17 18">GSF71</strain>
    </source>
</reference>
<dbReference type="Pfam" id="PF00593">
    <property type="entry name" value="TonB_dep_Rec_b-barrel"/>
    <property type="match status" value="1"/>
</dbReference>
<evidence type="ECO:0000259" key="16">
    <source>
        <dbReference type="SMART" id="SM00965"/>
    </source>
</evidence>
<dbReference type="InterPro" id="IPR012910">
    <property type="entry name" value="Plug_dom"/>
</dbReference>
<dbReference type="Gene3D" id="2.170.130.10">
    <property type="entry name" value="TonB-dependent receptor, plug domain"/>
    <property type="match status" value="1"/>
</dbReference>
<evidence type="ECO:0000256" key="11">
    <source>
        <dbReference type="ARBA" id="ARBA00023136"/>
    </source>
</evidence>
<evidence type="ECO:0000256" key="14">
    <source>
        <dbReference type="PROSITE-ProRule" id="PRU01360"/>
    </source>
</evidence>
<dbReference type="GO" id="GO:0015344">
    <property type="term" value="F:siderophore uptake transmembrane transporter activity"/>
    <property type="evidence" value="ECO:0007669"/>
    <property type="project" value="TreeGrafter"/>
</dbReference>
<dbReference type="SMART" id="SM00965">
    <property type="entry name" value="STN"/>
    <property type="match status" value="1"/>
</dbReference>
<keyword evidence="7" id="KW-0732">Signal</keyword>
<dbReference type="Pfam" id="PF07715">
    <property type="entry name" value="Plug"/>
    <property type="match status" value="1"/>
</dbReference>
<evidence type="ECO:0000256" key="6">
    <source>
        <dbReference type="ARBA" id="ARBA00022692"/>
    </source>
</evidence>
<dbReference type="GO" id="GO:0015891">
    <property type="term" value="P:siderophore transport"/>
    <property type="evidence" value="ECO:0007669"/>
    <property type="project" value="InterPro"/>
</dbReference>
<protein>
    <submittedName>
        <fullName evidence="17">TonB-dependent siderophore receptor</fullName>
    </submittedName>
</protein>
<keyword evidence="12 17" id="KW-0675">Receptor</keyword>
<keyword evidence="18" id="KW-1185">Reference proteome</keyword>
<dbReference type="Pfam" id="PF07660">
    <property type="entry name" value="STN"/>
    <property type="match status" value="1"/>
</dbReference>
<dbReference type="PROSITE" id="PS52016">
    <property type="entry name" value="TONB_DEPENDENT_REC_3"/>
    <property type="match status" value="1"/>
</dbReference>
<dbReference type="InterPro" id="IPR039426">
    <property type="entry name" value="TonB-dep_rcpt-like"/>
</dbReference>
<evidence type="ECO:0000256" key="9">
    <source>
        <dbReference type="ARBA" id="ARBA00023065"/>
    </source>
</evidence>
<keyword evidence="8" id="KW-0408">Iron</keyword>
<dbReference type="PANTHER" id="PTHR32552:SF68">
    <property type="entry name" value="FERRICHROME OUTER MEMBRANE TRANSPORTER_PHAGE RECEPTOR"/>
    <property type="match status" value="1"/>
</dbReference>
<keyword evidence="9" id="KW-0406">Ion transport</keyword>
<dbReference type="PROSITE" id="PS51318">
    <property type="entry name" value="TAT"/>
    <property type="match status" value="1"/>
</dbReference>
<dbReference type="PANTHER" id="PTHR32552">
    <property type="entry name" value="FERRICHROME IRON RECEPTOR-RELATED"/>
    <property type="match status" value="1"/>
</dbReference>
<dbReference type="InterPro" id="IPR036942">
    <property type="entry name" value="Beta-barrel_TonB_sf"/>
</dbReference>
<dbReference type="InterPro" id="IPR010105">
    <property type="entry name" value="TonB_sidphr_rcpt"/>
</dbReference>
<accession>A0A3S0X707</accession>
<evidence type="ECO:0000256" key="4">
    <source>
        <dbReference type="ARBA" id="ARBA00022452"/>
    </source>
</evidence>
<dbReference type="InterPro" id="IPR000531">
    <property type="entry name" value="Beta-barrel_TonB"/>
</dbReference>
<evidence type="ECO:0000256" key="1">
    <source>
        <dbReference type="ARBA" id="ARBA00004571"/>
    </source>
</evidence>
<dbReference type="Gene3D" id="2.40.170.20">
    <property type="entry name" value="TonB-dependent receptor, beta-barrel domain"/>
    <property type="match status" value="1"/>
</dbReference>
<evidence type="ECO:0000256" key="13">
    <source>
        <dbReference type="ARBA" id="ARBA00023237"/>
    </source>
</evidence>
<keyword evidence="11 14" id="KW-0472">Membrane</keyword>
<keyword evidence="5" id="KW-0410">Iron transport</keyword>
<evidence type="ECO:0000256" key="8">
    <source>
        <dbReference type="ARBA" id="ARBA00023004"/>
    </source>
</evidence>
<dbReference type="Proteomes" id="UP000280346">
    <property type="component" value="Unassembled WGS sequence"/>
</dbReference>
<keyword evidence="10 15" id="KW-0798">TonB box</keyword>
<keyword evidence="13 14" id="KW-0998">Cell outer membrane</keyword>
<sequence>MVGKREWAVRARAGGRTGTGLARRRAARRLAAAAMTAALAALGAPSPAGARDAAVSQPRQPAAGQKRFAIPPQPLTDALALFGQQSGWQVSVHGALIDGLATPGVEGLLTPDQALRRLLIGTKLAYSVSGGDTVILRRFAADAARDGAVNLAPVMVEGEPGTGETARGPVQGYVATQSATATKTETPLIRTPQSISVIPRTQMDDQNVKSVAQSLRYSSGVFAEYRGSSNLHDETFIRGFGYAPRMLDGLGYGSGSIGQIDPWLLERVEVLRGPSSMLYGQTNPGGLINLVSKRPSAKAAHEIRVEAGDNGRLEGAFDLGGPATEDGDLLYRVVGLGNRFDLDEDFSQQERVAVAPSLTWKPGDRTELTLLASYHNDPKAGYRNFLPSVGTVSEGSLGYGKLPRGFFISDPDFQRSTREQTSIGHQFEHRLDDRLTLRQNARYTHLESEYDTLSLSALQPDQRTLTRAASADREIVDQITVDNQLESRFATGPLGHTLLAGLDYRRTGTDSFIRRGPAPTIDWRNPAYHVAVGPMAPTSDQHAVASQLGLYLQDQVTLDRWSLLLGARHDRARTRIANRIGADSRRDDGHLSYRAGLMHNFENGLAPYASVSTSFEPELSTGAPGADPFKPTIGRQVELGVKYQPKGGAALFTATLFDIRQRNVVTYDSAIGYNVQIGEVHSRGVELEARGDLTRTVSLIASYSHVDAEVTRTSIATSLGRTPARIPGRQAALWVEYTGDAGALGGVLDGLSAGLGTRYIGESFGNATNTFKVPGVTLLDASLRYELGRLNRRLEGASVQVNASNLTDRFYVASCAGVDSCFFGSGRMVTASLGYRW</sequence>
<dbReference type="Gene3D" id="3.55.50.30">
    <property type="match status" value="1"/>
</dbReference>
<name>A0A3S0X707_9PROT</name>
<evidence type="ECO:0000256" key="15">
    <source>
        <dbReference type="RuleBase" id="RU003357"/>
    </source>
</evidence>
<evidence type="ECO:0000256" key="7">
    <source>
        <dbReference type="ARBA" id="ARBA00022729"/>
    </source>
</evidence>
<dbReference type="CDD" id="cd01347">
    <property type="entry name" value="ligand_gated_channel"/>
    <property type="match status" value="1"/>
</dbReference>
<dbReference type="InterPro" id="IPR037066">
    <property type="entry name" value="Plug_dom_sf"/>
</dbReference>
<dbReference type="InterPro" id="IPR011662">
    <property type="entry name" value="Secretin/TonB_short_N"/>
</dbReference>
<keyword evidence="4 14" id="KW-1134">Transmembrane beta strand</keyword>
<dbReference type="GO" id="GO:0038023">
    <property type="term" value="F:signaling receptor activity"/>
    <property type="evidence" value="ECO:0007669"/>
    <property type="project" value="InterPro"/>
</dbReference>